<feature type="compositionally biased region" description="Polar residues" evidence="11">
    <location>
        <begin position="208"/>
        <end position="218"/>
    </location>
</feature>
<feature type="compositionally biased region" description="Basic and acidic residues" evidence="11">
    <location>
        <begin position="193"/>
        <end position="207"/>
    </location>
</feature>
<dbReference type="PANTHER" id="PTHR13445:SF3">
    <property type="entry name" value="U5 SMALL NUCLEAR RIBONUCLEOPROTEIN TSSC4"/>
    <property type="match status" value="1"/>
</dbReference>
<evidence type="ECO:0000256" key="3">
    <source>
        <dbReference type="ARBA" id="ARBA00010362"/>
    </source>
</evidence>
<feature type="compositionally biased region" description="Low complexity" evidence="11">
    <location>
        <begin position="24"/>
        <end position="36"/>
    </location>
</feature>
<evidence type="ECO:0000256" key="2">
    <source>
        <dbReference type="ARBA" id="ARBA00004496"/>
    </source>
</evidence>
<gene>
    <name evidence="12" type="ORF">RIMI_LOCUS287640</name>
</gene>
<organism evidence="12 13">
    <name type="scientific">Ranitomeya imitator</name>
    <name type="common">mimic poison frog</name>
    <dbReference type="NCBI Taxonomy" id="111125"/>
    <lineage>
        <taxon>Eukaryota</taxon>
        <taxon>Metazoa</taxon>
        <taxon>Chordata</taxon>
        <taxon>Craniata</taxon>
        <taxon>Vertebrata</taxon>
        <taxon>Euteleostomi</taxon>
        <taxon>Amphibia</taxon>
        <taxon>Batrachia</taxon>
        <taxon>Anura</taxon>
        <taxon>Neobatrachia</taxon>
        <taxon>Hyloidea</taxon>
        <taxon>Dendrobatidae</taxon>
        <taxon>Dendrobatinae</taxon>
        <taxon>Ranitomeya</taxon>
    </lineage>
</organism>
<evidence type="ECO:0000256" key="10">
    <source>
        <dbReference type="ARBA" id="ARBA00045970"/>
    </source>
</evidence>
<evidence type="ECO:0000313" key="12">
    <source>
        <dbReference type="EMBL" id="CAJ0916470.1"/>
    </source>
</evidence>
<keyword evidence="7" id="KW-0508">mRNA splicing</keyword>
<evidence type="ECO:0000256" key="6">
    <source>
        <dbReference type="ARBA" id="ARBA00022728"/>
    </source>
</evidence>
<reference evidence="12" key="1">
    <citation type="submission" date="2023-07" db="EMBL/GenBank/DDBJ databases">
        <authorList>
            <person name="Stuckert A."/>
        </authorList>
    </citation>
    <scope>NUCLEOTIDE SEQUENCE</scope>
</reference>
<keyword evidence="13" id="KW-1185">Reference proteome</keyword>
<feature type="compositionally biased region" description="Basic and acidic residues" evidence="11">
    <location>
        <begin position="107"/>
        <end position="121"/>
    </location>
</feature>
<evidence type="ECO:0000256" key="9">
    <source>
        <dbReference type="ARBA" id="ARBA00035304"/>
    </source>
</evidence>
<keyword evidence="6" id="KW-0747">Spliceosome</keyword>
<evidence type="ECO:0000256" key="11">
    <source>
        <dbReference type="SAM" id="MobiDB-lite"/>
    </source>
</evidence>
<feature type="compositionally biased region" description="Polar residues" evidence="11">
    <location>
        <begin position="76"/>
        <end position="86"/>
    </location>
</feature>
<comment type="similarity">
    <text evidence="3">Belongs to the TSSC4 family.</text>
</comment>
<dbReference type="Proteomes" id="UP001176940">
    <property type="component" value="Unassembled WGS sequence"/>
</dbReference>
<evidence type="ECO:0000313" key="13">
    <source>
        <dbReference type="Proteomes" id="UP001176940"/>
    </source>
</evidence>
<feature type="region of interest" description="Disordered" evidence="11">
    <location>
        <begin position="1"/>
        <end position="87"/>
    </location>
</feature>
<feature type="region of interest" description="Disordered" evidence="11">
    <location>
        <begin position="99"/>
        <end position="297"/>
    </location>
</feature>
<evidence type="ECO:0000256" key="8">
    <source>
        <dbReference type="ARBA" id="ARBA00023242"/>
    </source>
</evidence>
<keyword evidence="5" id="KW-0507">mRNA processing</keyword>
<feature type="compositionally biased region" description="Low complexity" evidence="11">
    <location>
        <begin position="137"/>
        <end position="152"/>
    </location>
</feature>
<feature type="compositionally biased region" description="Basic residues" evidence="11">
    <location>
        <begin position="275"/>
        <end position="287"/>
    </location>
</feature>
<proteinExistence type="inferred from homology"/>
<evidence type="ECO:0000256" key="1">
    <source>
        <dbReference type="ARBA" id="ARBA00004123"/>
    </source>
</evidence>
<dbReference type="Pfam" id="PF15264">
    <property type="entry name" value="TSSC4"/>
    <property type="match status" value="1"/>
</dbReference>
<dbReference type="EMBL" id="CAUEEQ010000325">
    <property type="protein sequence ID" value="CAJ0916470.1"/>
    <property type="molecule type" value="Genomic_DNA"/>
</dbReference>
<dbReference type="PANTHER" id="PTHR13445">
    <property type="entry name" value="TUMOR SUPPRESSING SUBTRANSFERABLE CANDIDATE 4 TSSC4"/>
    <property type="match status" value="1"/>
</dbReference>
<evidence type="ECO:0000256" key="7">
    <source>
        <dbReference type="ARBA" id="ARBA00023187"/>
    </source>
</evidence>
<dbReference type="InterPro" id="IPR029338">
    <property type="entry name" value="TSSC4"/>
</dbReference>
<feature type="compositionally biased region" description="Acidic residues" evidence="11">
    <location>
        <begin position="49"/>
        <end position="60"/>
    </location>
</feature>
<comment type="caution">
    <text evidence="12">The sequence shown here is derived from an EMBL/GenBank/DDBJ whole genome shotgun (WGS) entry which is preliminary data.</text>
</comment>
<feature type="compositionally biased region" description="Acidic residues" evidence="11">
    <location>
        <begin position="251"/>
        <end position="267"/>
    </location>
</feature>
<keyword evidence="4" id="KW-0963">Cytoplasm</keyword>
<sequence length="297" mass="32453">MSESEEKDSPPKPFSAFAYESQNDPDTLSLSDSDPALSDEADVTSLSPGEEEEEDDEEDARQEGELKPSVLPFTLKGTNAGFSQRSHGIFGGLLDLQKTSPLGQQNRKREVADKSLDDLKGGKSVQDSTGVEEETNKPTSKKTTSAKPSVPSGRLPDYLAHPERWTKYSLENVPDTSDRTNRNTALTFLTELKQQKESKTGPKETSKRSYNQDSSSSGEGRILFSKPTKKVQQSSEKSVSLSGSLDKSEALIEEGQDETEGPEDQAEGDALGFHGAKKRVRKNIRPKSVHEDEADAS</sequence>
<evidence type="ECO:0000256" key="4">
    <source>
        <dbReference type="ARBA" id="ARBA00022490"/>
    </source>
</evidence>
<comment type="function">
    <text evidence="10">Protein associated with the U5 snRNP, during its maturation and its post-splicing recycling and which is required for spliceosomal tri-snRNP complex assembly in the nucleus. Has a molecular sequestering activity and transiently hinders SNRNP200 binding sites for constitutive splicing factors that intervene later during the assembly of the spliceosome and splicing. Together with its molecular sequestering activity, may also function as a molecular adapter and placeholder, coordinating the assembly of the U5 snRNP and its association with the U4/U6 di-snRNP.</text>
</comment>
<comment type="subcellular location">
    <subcellularLocation>
        <location evidence="2">Cytoplasm</location>
    </subcellularLocation>
    <subcellularLocation>
        <location evidence="1">Nucleus</location>
    </subcellularLocation>
</comment>
<protein>
    <recommendedName>
        <fullName evidence="9">U5 small nuclear ribonucleoprotein TSSC4</fullName>
    </recommendedName>
</protein>
<name>A0ABN9KQC7_9NEOB</name>
<evidence type="ECO:0000256" key="5">
    <source>
        <dbReference type="ARBA" id="ARBA00022664"/>
    </source>
</evidence>
<accession>A0ABN9KQC7</accession>
<keyword evidence="8" id="KW-0539">Nucleus</keyword>
<feature type="compositionally biased region" description="Low complexity" evidence="11">
    <location>
        <begin position="230"/>
        <end position="245"/>
    </location>
</feature>